<accession>A0ABS6JMW4</accession>
<comment type="subcellular location">
    <subcellularLocation>
        <location evidence="1">Cell membrane</location>
        <topology evidence="1">Multi-pass membrane protein</topology>
    </subcellularLocation>
</comment>
<evidence type="ECO:0000256" key="4">
    <source>
        <dbReference type="ARBA" id="ARBA00022989"/>
    </source>
</evidence>
<keyword evidence="3 6" id="KW-0812">Transmembrane</keyword>
<feature type="transmembrane region" description="Helical" evidence="6">
    <location>
        <begin position="57"/>
        <end position="77"/>
    </location>
</feature>
<feature type="transmembrane region" description="Helical" evidence="6">
    <location>
        <begin position="217"/>
        <end position="246"/>
    </location>
</feature>
<proteinExistence type="predicted"/>
<keyword evidence="9" id="KW-1185">Reference proteome</keyword>
<dbReference type="RefSeq" id="WP_088074413.1">
    <property type="nucleotide sequence ID" value="NZ_JAHQCR010000005.1"/>
</dbReference>
<comment type="caution">
    <text evidence="8">The sequence shown here is derived from an EMBL/GenBank/DDBJ whole genome shotgun (WGS) entry which is preliminary data.</text>
</comment>
<sequence>MGEKSIIAEDQGEESVKSLWNTPFIFLVLISFITAMSFNMIYVIISKYAMGVTSSLTIAGFVAGVFSIAALIIRPFAGMTVDMVNKKTLCIIANVVIGVSVLGYAIFQNIPMLFFFRIVHGFAFGVSSTVNIALVAKYIPRNRIGEGLGYFGLGQVVAQVISPPMGVYIVDAYGFQLLFIVIALLSFIGAALLTLLRYPKSEKTEPKGKTKVTIHSLFAKEVMVFAAIGGMFSFGNGIVSSFLLLLGQERSIANISLFFSVGALVLFILRLFVGRIVDRKGLTLVVNVSLVVTAVSMFLIGVAPVLSLLLVAAVLKSIGQGAGQISLQTACIKRVDPSRVGVATSTFYIGADIGQGVGPMIGGAISASFGYTALFVVCAALMLISMIFFNLHQRKENTINKKSASIFNNA</sequence>
<dbReference type="Proteomes" id="UP000790580">
    <property type="component" value="Unassembled WGS sequence"/>
</dbReference>
<dbReference type="EMBL" id="JAHQCR010000005">
    <property type="protein sequence ID" value="MBU9719900.1"/>
    <property type="molecule type" value="Genomic_DNA"/>
</dbReference>
<feature type="transmembrane region" description="Helical" evidence="6">
    <location>
        <begin position="148"/>
        <end position="169"/>
    </location>
</feature>
<dbReference type="InterPro" id="IPR036259">
    <property type="entry name" value="MFS_trans_sf"/>
</dbReference>
<feature type="transmembrane region" description="Helical" evidence="6">
    <location>
        <begin position="89"/>
        <end position="107"/>
    </location>
</feature>
<dbReference type="PANTHER" id="PTHR23531">
    <property type="entry name" value="QUINOLENE RESISTANCE PROTEIN NORA"/>
    <property type="match status" value="1"/>
</dbReference>
<dbReference type="PANTHER" id="PTHR23531:SF1">
    <property type="entry name" value="QUINOLENE RESISTANCE PROTEIN NORA"/>
    <property type="match status" value="1"/>
</dbReference>
<keyword evidence="5 6" id="KW-0472">Membrane</keyword>
<dbReference type="InterPro" id="IPR052714">
    <property type="entry name" value="MFS_Exporter"/>
</dbReference>
<dbReference type="Pfam" id="PF07690">
    <property type="entry name" value="MFS_1"/>
    <property type="match status" value="1"/>
</dbReference>
<evidence type="ECO:0000313" key="9">
    <source>
        <dbReference type="Proteomes" id="UP000790580"/>
    </source>
</evidence>
<evidence type="ECO:0000256" key="3">
    <source>
        <dbReference type="ARBA" id="ARBA00022692"/>
    </source>
</evidence>
<keyword evidence="2" id="KW-0813">Transport</keyword>
<protein>
    <submittedName>
        <fullName evidence="8">MFS transporter</fullName>
    </submittedName>
</protein>
<dbReference type="PROSITE" id="PS50850">
    <property type="entry name" value="MFS"/>
    <property type="match status" value="1"/>
</dbReference>
<name>A0ABS6JMW4_9BACI</name>
<reference evidence="8 9" key="1">
    <citation type="submission" date="2021-06" db="EMBL/GenBank/DDBJ databases">
        <title>Bacillus sp. RD4P76, an endophyte from a halophyte.</title>
        <authorList>
            <person name="Sun J.-Q."/>
        </authorList>
    </citation>
    <scope>NUCLEOTIDE SEQUENCE [LARGE SCALE GENOMIC DNA]</scope>
    <source>
        <strain evidence="8 9">JCM 17098</strain>
    </source>
</reference>
<feature type="transmembrane region" description="Helical" evidence="6">
    <location>
        <begin position="369"/>
        <end position="391"/>
    </location>
</feature>
<evidence type="ECO:0000259" key="7">
    <source>
        <dbReference type="PROSITE" id="PS50850"/>
    </source>
</evidence>
<dbReference type="InterPro" id="IPR011701">
    <property type="entry name" value="MFS"/>
</dbReference>
<dbReference type="SUPFAM" id="SSF103473">
    <property type="entry name" value="MFS general substrate transporter"/>
    <property type="match status" value="1"/>
</dbReference>
<feature type="transmembrane region" description="Helical" evidence="6">
    <location>
        <begin position="252"/>
        <end position="272"/>
    </location>
</feature>
<feature type="transmembrane region" description="Helical" evidence="6">
    <location>
        <begin position="113"/>
        <end position="136"/>
    </location>
</feature>
<dbReference type="Gene3D" id="1.20.1250.20">
    <property type="entry name" value="MFS general substrate transporter like domains"/>
    <property type="match status" value="1"/>
</dbReference>
<feature type="transmembrane region" description="Helical" evidence="6">
    <location>
        <begin position="175"/>
        <end position="196"/>
    </location>
</feature>
<gene>
    <name evidence="8" type="ORF">KS407_00420</name>
</gene>
<dbReference type="InterPro" id="IPR020846">
    <property type="entry name" value="MFS_dom"/>
</dbReference>
<feature type="transmembrane region" description="Helical" evidence="6">
    <location>
        <begin position="284"/>
        <end position="315"/>
    </location>
</feature>
<evidence type="ECO:0000313" key="8">
    <source>
        <dbReference type="EMBL" id="MBU9719900.1"/>
    </source>
</evidence>
<feature type="domain" description="Major facilitator superfamily (MFS) profile" evidence="7">
    <location>
        <begin position="23"/>
        <end position="397"/>
    </location>
</feature>
<evidence type="ECO:0000256" key="5">
    <source>
        <dbReference type="ARBA" id="ARBA00023136"/>
    </source>
</evidence>
<evidence type="ECO:0000256" key="6">
    <source>
        <dbReference type="SAM" id="Phobius"/>
    </source>
</evidence>
<evidence type="ECO:0000256" key="1">
    <source>
        <dbReference type="ARBA" id="ARBA00004651"/>
    </source>
</evidence>
<evidence type="ECO:0000256" key="2">
    <source>
        <dbReference type="ARBA" id="ARBA00022448"/>
    </source>
</evidence>
<feature type="transmembrane region" description="Helical" evidence="6">
    <location>
        <begin position="24"/>
        <end position="45"/>
    </location>
</feature>
<keyword evidence="4 6" id="KW-1133">Transmembrane helix</keyword>
<organism evidence="8 9">
    <name type="scientific">Evansella alkalicola</name>
    <dbReference type="NCBI Taxonomy" id="745819"/>
    <lineage>
        <taxon>Bacteria</taxon>
        <taxon>Bacillati</taxon>
        <taxon>Bacillota</taxon>
        <taxon>Bacilli</taxon>
        <taxon>Bacillales</taxon>
        <taxon>Bacillaceae</taxon>
        <taxon>Evansella</taxon>
    </lineage>
</organism>
<dbReference type="CDD" id="cd17489">
    <property type="entry name" value="MFS_YfcJ_like"/>
    <property type="match status" value="1"/>
</dbReference>